<comment type="catalytic activity">
    <reaction evidence="1 9">
        <text>Endohydrolysis of (1-&gt;4)-beta-D-xylosidic linkages in xylans.</text>
        <dbReference type="EC" id="3.2.1.8"/>
    </reaction>
</comment>
<dbReference type="InterPro" id="IPR008965">
    <property type="entry name" value="CBM2/CBM3_carb-bd_dom_sf"/>
</dbReference>
<keyword evidence="4" id="KW-0732">Signal</keyword>
<evidence type="ECO:0000256" key="4">
    <source>
        <dbReference type="ARBA" id="ARBA00022729"/>
    </source>
</evidence>
<feature type="compositionally biased region" description="Basic and acidic residues" evidence="10">
    <location>
        <begin position="252"/>
        <end position="262"/>
    </location>
</feature>
<keyword evidence="14" id="KW-1185">Reference proteome</keyword>
<comment type="caution">
    <text evidence="13">The sequence shown here is derived from an EMBL/GenBank/DDBJ whole genome shotgun (WGS) entry which is preliminary data.</text>
</comment>
<evidence type="ECO:0000256" key="9">
    <source>
        <dbReference type="RuleBase" id="RU361174"/>
    </source>
</evidence>
<evidence type="ECO:0000259" key="12">
    <source>
        <dbReference type="PROSITE" id="PS51760"/>
    </source>
</evidence>
<dbReference type="PROSITE" id="PS51172">
    <property type="entry name" value="CBM3"/>
    <property type="match status" value="1"/>
</dbReference>
<dbReference type="Proteomes" id="UP001571476">
    <property type="component" value="Unassembled WGS sequence"/>
</dbReference>
<dbReference type="InterPro" id="IPR017853">
    <property type="entry name" value="GH"/>
</dbReference>
<dbReference type="PANTHER" id="PTHR31490:SF88">
    <property type="entry name" value="BETA-XYLANASE"/>
    <property type="match status" value="1"/>
</dbReference>
<dbReference type="InterPro" id="IPR044846">
    <property type="entry name" value="GH10"/>
</dbReference>
<sequence length="296" mass="31202">MPAAVAEQDSLHALAVAHGTYFAPATDNPELPDTAYAATCGSEFGRIAPGNSMKWDTTEPQQGQFSLAKGDVITDFAPDHGQTVRGHTLVRRSRLPGWVTSMPSAQMEAAMTNHIAAVAGHHRGEVAAWDVVNEPFNDDGTFRTSPFCNAMGSGYMATALRTAHPADPDAKLYINDGNTEGLGAKSDAMYSLVRELVAEGVPIDGVGFQGHLAVQYRTAAMSSPKTGADRYLEVGLGSGSLAAGTSTGEIQPRLDKTDRSNFDEADDCSRTTGPTFTDASHVGISVDGDLVWGTEP</sequence>
<keyword evidence="5 9" id="KW-0378">Hydrolase</keyword>
<evidence type="ECO:0000256" key="10">
    <source>
        <dbReference type="SAM" id="MobiDB-lite"/>
    </source>
</evidence>
<dbReference type="PRINTS" id="PR00134">
    <property type="entry name" value="GLHYDRLASE10"/>
</dbReference>
<keyword evidence="7 9" id="KW-0326">Glycosidase</keyword>
<evidence type="ECO:0000313" key="14">
    <source>
        <dbReference type="Proteomes" id="UP001571476"/>
    </source>
</evidence>
<feature type="region of interest" description="Disordered" evidence="10">
    <location>
        <begin position="242"/>
        <end position="274"/>
    </location>
</feature>
<dbReference type="Gene3D" id="3.20.20.80">
    <property type="entry name" value="Glycosidases"/>
    <property type="match status" value="1"/>
</dbReference>
<dbReference type="PROSITE" id="PS51760">
    <property type="entry name" value="GH10_2"/>
    <property type="match status" value="1"/>
</dbReference>
<dbReference type="EMBL" id="JBGOSP010000002">
    <property type="protein sequence ID" value="MFA3835617.1"/>
    <property type="molecule type" value="Genomic_DNA"/>
</dbReference>
<gene>
    <name evidence="13" type="ORF">ACEG43_05385</name>
</gene>
<name>A0ABV4SB12_9ACTN</name>
<dbReference type="SMART" id="SM00633">
    <property type="entry name" value="Glyco_10"/>
    <property type="match status" value="1"/>
</dbReference>
<evidence type="ECO:0000256" key="6">
    <source>
        <dbReference type="ARBA" id="ARBA00023277"/>
    </source>
</evidence>
<dbReference type="SUPFAM" id="SSF49384">
    <property type="entry name" value="Carbohydrate-binding domain"/>
    <property type="match status" value="1"/>
</dbReference>
<feature type="domain" description="GH10" evidence="12">
    <location>
        <begin position="25"/>
        <end position="296"/>
    </location>
</feature>
<dbReference type="EC" id="3.2.1.8" evidence="9"/>
<keyword evidence="8 9" id="KW-0624">Polysaccharide degradation</keyword>
<evidence type="ECO:0000256" key="8">
    <source>
        <dbReference type="ARBA" id="ARBA00023326"/>
    </source>
</evidence>
<dbReference type="Pfam" id="PF00331">
    <property type="entry name" value="Glyco_hydro_10"/>
    <property type="match status" value="1"/>
</dbReference>
<evidence type="ECO:0000256" key="7">
    <source>
        <dbReference type="ARBA" id="ARBA00023295"/>
    </source>
</evidence>
<dbReference type="RefSeq" id="WP_372561597.1">
    <property type="nucleotide sequence ID" value="NZ_JBGOSP010000002.1"/>
</dbReference>
<evidence type="ECO:0000313" key="13">
    <source>
        <dbReference type="EMBL" id="MFA3835617.1"/>
    </source>
</evidence>
<dbReference type="InterPro" id="IPR001000">
    <property type="entry name" value="GH10_dom"/>
</dbReference>
<evidence type="ECO:0000256" key="5">
    <source>
        <dbReference type="ARBA" id="ARBA00022801"/>
    </source>
</evidence>
<feature type="domain" description="CBM3" evidence="11">
    <location>
        <begin position="147"/>
        <end position="296"/>
    </location>
</feature>
<comment type="similarity">
    <text evidence="2 9">Belongs to the glycosyl hydrolase 10 (cellulase F) family.</text>
</comment>
<accession>A0ABV4SB12</accession>
<dbReference type="InterPro" id="IPR001956">
    <property type="entry name" value="CBM3"/>
</dbReference>
<organism evidence="13 14">
    <name type="scientific">Streptomyces aureus</name>
    <dbReference type="NCBI Taxonomy" id="193461"/>
    <lineage>
        <taxon>Bacteria</taxon>
        <taxon>Bacillati</taxon>
        <taxon>Actinomycetota</taxon>
        <taxon>Actinomycetes</taxon>
        <taxon>Kitasatosporales</taxon>
        <taxon>Streptomycetaceae</taxon>
        <taxon>Streptomyces</taxon>
    </lineage>
</organism>
<keyword evidence="6 9" id="KW-0119">Carbohydrate metabolism</keyword>
<evidence type="ECO:0000256" key="1">
    <source>
        <dbReference type="ARBA" id="ARBA00000681"/>
    </source>
</evidence>
<reference evidence="13 14" key="1">
    <citation type="submission" date="2024-08" db="EMBL/GenBank/DDBJ databases">
        <title>Genome sequence of Streptomyces aureus CACIA-1.46HGO.</title>
        <authorList>
            <person name="Evangelista-Martinez Z."/>
        </authorList>
    </citation>
    <scope>NUCLEOTIDE SEQUENCE [LARGE SCALE GENOMIC DNA]</scope>
    <source>
        <strain evidence="13 14">CACIA-1.46HGO</strain>
    </source>
</reference>
<dbReference type="PANTHER" id="PTHR31490">
    <property type="entry name" value="GLYCOSYL HYDROLASE"/>
    <property type="match status" value="1"/>
</dbReference>
<protein>
    <recommendedName>
        <fullName evidence="9">Beta-xylanase</fullName>
        <ecNumber evidence="9">3.2.1.8</ecNumber>
    </recommendedName>
</protein>
<evidence type="ECO:0000259" key="11">
    <source>
        <dbReference type="PROSITE" id="PS51172"/>
    </source>
</evidence>
<evidence type="ECO:0000256" key="3">
    <source>
        <dbReference type="ARBA" id="ARBA00022651"/>
    </source>
</evidence>
<proteinExistence type="inferred from homology"/>
<evidence type="ECO:0000256" key="2">
    <source>
        <dbReference type="ARBA" id="ARBA00007495"/>
    </source>
</evidence>
<keyword evidence="3" id="KW-0858">Xylan degradation</keyword>
<dbReference type="SUPFAM" id="SSF51445">
    <property type="entry name" value="(Trans)glycosidases"/>
    <property type="match status" value="1"/>
</dbReference>